<keyword evidence="2" id="KW-0808">Transferase</keyword>
<dbReference type="AlphaFoldDB" id="A0AAN0M2Z0"/>
<name>A0AAN0M2Z0_9RHOB</name>
<gene>
    <name evidence="2" type="ORF">AABB28_01450</name>
</gene>
<organism evidence="2 3">
    <name type="scientific">Yoonia algicola</name>
    <dbReference type="NCBI Taxonomy" id="3137368"/>
    <lineage>
        <taxon>Bacteria</taxon>
        <taxon>Pseudomonadati</taxon>
        <taxon>Pseudomonadota</taxon>
        <taxon>Alphaproteobacteria</taxon>
        <taxon>Rhodobacterales</taxon>
        <taxon>Paracoccaceae</taxon>
        <taxon>Yoonia</taxon>
    </lineage>
</organism>
<proteinExistence type="predicted"/>
<dbReference type="SUPFAM" id="SSF53448">
    <property type="entry name" value="Nucleotide-diphospho-sugar transferases"/>
    <property type="match status" value="1"/>
</dbReference>
<evidence type="ECO:0000313" key="2">
    <source>
        <dbReference type="EMBL" id="WZU64010.1"/>
    </source>
</evidence>
<dbReference type="RefSeq" id="WP_342070380.1">
    <property type="nucleotide sequence ID" value="NZ_CP151762.1"/>
</dbReference>
<protein>
    <submittedName>
        <fullName evidence="2">Nucleotide-diphospho-sugar transferase</fullName>
    </submittedName>
</protein>
<dbReference type="InterPro" id="IPR029044">
    <property type="entry name" value="Nucleotide-diphossugar_trans"/>
</dbReference>
<feature type="domain" description="Nucleotide-diphospho-sugar transferase" evidence="1">
    <location>
        <begin position="92"/>
        <end position="221"/>
    </location>
</feature>
<dbReference type="Pfam" id="PF03407">
    <property type="entry name" value="Nucleotid_trans"/>
    <property type="match status" value="1"/>
</dbReference>
<evidence type="ECO:0000259" key="1">
    <source>
        <dbReference type="Pfam" id="PF03407"/>
    </source>
</evidence>
<accession>A0AAN0M2Z0</accession>
<dbReference type="KEGG" id="yag:AABB28_01450"/>
<dbReference type="Proteomes" id="UP001451782">
    <property type="component" value="Chromosome"/>
</dbReference>
<reference evidence="2 3" key="1">
    <citation type="submission" date="2024-04" db="EMBL/GenBank/DDBJ databases">
        <title>Phylogenomic analyses of a clade within the roseobacter group suggest taxonomic reassignments of species of the genera Aestuariivita, Citreicella, Loktanella, Nautella, Pelagibaca, Ruegeria, Thalassobius, Thiobacimonas and Tropicibacter, and the proposal o.</title>
        <authorList>
            <person name="Jeon C.O."/>
        </authorList>
    </citation>
    <scope>NUCLEOTIDE SEQUENCE [LARGE SCALE GENOMIC DNA]</scope>
    <source>
        <strain evidence="2 3">G8-12</strain>
    </source>
</reference>
<sequence length="254" mass="29476">MTDGPYKSNEVAEIATPVCGVNYICTGATFTKAGVNSARSVRMHSPNLQIDIYTDSPSEIPDGIFDMVHLIADPHRRSKVDYMAKTRFDRSLYLDTDTRVVKDISNMFDLLDRFDLAIAHAHERQKKSNLEGWRCHIPDNFPQMNSGVMVYRRTPVVMEMLSDWQAAFHTADFNKDQVTLRELLWLSDLRIYILPPEYNVRYAKYIKVWTPSEAEPKILHFASFHHEVGIIQGLRGWRRQLRKLKNAYRDVKKA</sequence>
<dbReference type="GO" id="GO:0016740">
    <property type="term" value="F:transferase activity"/>
    <property type="evidence" value="ECO:0007669"/>
    <property type="project" value="UniProtKB-KW"/>
</dbReference>
<dbReference type="EMBL" id="CP151762">
    <property type="protein sequence ID" value="WZU64010.1"/>
    <property type="molecule type" value="Genomic_DNA"/>
</dbReference>
<keyword evidence="3" id="KW-1185">Reference proteome</keyword>
<dbReference type="InterPro" id="IPR005069">
    <property type="entry name" value="Nucl-diP-sugar_transferase"/>
</dbReference>
<dbReference type="Gene3D" id="3.90.550.10">
    <property type="entry name" value="Spore Coat Polysaccharide Biosynthesis Protein SpsA, Chain A"/>
    <property type="match status" value="1"/>
</dbReference>
<evidence type="ECO:0000313" key="3">
    <source>
        <dbReference type="Proteomes" id="UP001451782"/>
    </source>
</evidence>